<keyword evidence="1" id="KW-0813">Transport</keyword>
<dbReference type="PANTHER" id="PTHR10908">
    <property type="entry name" value="SEROTONIN N-ACETYLTRANSFERASE"/>
    <property type="match status" value="1"/>
</dbReference>
<dbReference type="SUPFAM" id="SSF55729">
    <property type="entry name" value="Acyl-CoA N-acyltransferases (Nat)"/>
    <property type="match status" value="1"/>
</dbReference>
<evidence type="ECO:0000259" key="6">
    <source>
        <dbReference type="PROSITE" id="PS51186"/>
    </source>
</evidence>
<dbReference type="Gene3D" id="2.170.150.10">
    <property type="entry name" value="Metal Binding Protein, Guanine Nucleotide Exchange Factor, Chain A"/>
    <property type="match status" value="1"/>
</dbReference>
<dbReference type="InterPro" id="IPR051635">
    <property type="entry name" value="SNAT-like"/>
</dbReference>
<dbReference type="InterPro" id="IPR007515">
    <property type="entry name" value="Mss4"/>
</dbReference>
<dbReference type="AlphaFoldDB" id="A0A9P6ATF5"/>
<dbReference type="Pfam" id="PF04421">
    <property type="entry name" value="Mss4"/>
    <property type="match status" value="1"/>
</dbReference>
<dbReference type="PANTHER" id="PTHR10908:SF0">
    <property type="entry name" value="SEROTONIN N-ACETYLTRANSFERASE"/>
    <property type="match status" value="1"/>
</dbReference>
<keyword evidence="8" id="KW-1185">Reference proteome</keyword>
<comment type="caution">
    <text evidence="7">The sequence shown here is derived from an EMBL/GenBank/DDBJ whole genome shotgun (WGS) entry which is preliminary data.</text>
</comment>
<dbReference type="PROSITE" id="PS51796">
    <property type="entry name" value="MSS4"/>
    <property type="match status" value="1"/>
</dbReference>
<protein>
    <recommendedName>
        <fullName evidence="6">N-acetyltransferase domain-containing protein</fullName>
    </recommendedName>
</protein>
<dbReference type="EMBL" id="MU128997">
    <property type="protein sequence ID" value="KAF9511632.1"/>
    <property type="molecule type" value="Genomic_DNA"/>
</dbReference>
<keyword evidence="5" id="KW-0012">Acyltransferase</keyword>
<keyword evidence="2" id="KW-0344">Guanine-nucleotide releasing factor</keyword>
<gene>
    <name evidence="7" type="ORF">BS47DRAFT_1330774</name>
</gene>
<feature type="domain" description="N-acetyltransferase" evidence="6">
    <location>
        <begin position="1"/>
        <end position="88"/>
    </location>
</feature>
<dbReference type="Gene3D" id="3.40.630.30">
    <property type="match status" value="1"/>
</dbReference>
<keyword evidence="3" id="KW-0808">Transferase</keyword>
<dbReference type="GO" id="GO:0015031">
    <property type="term" value="P:protein transport"/>
    <property type="evidence" value="ECO:0007669"/>
    <property type="project" value="UniProtKB-KW"/>
</dbReference>
<dbReference type="Proteomes" id="UP000886523">
    <property type="component" value="Unassembled WGS sequence"/>
</dbReference>
<evidence type="ECO:0000256" key="1">
    <source>
        <dbReference type="ARBA" id="ARBA00022448"/>
    </source>
</evidence>
<sequence length="258" mass="28152">MFLHVPGGSSVCIHAVATAPQFQRRGIALSLLKEYLTRLERDGTVERVLLICHEDLVSLYEKAGFELVGRSSVVHGAREWFEMRRILRSSTQASVPSIPQNVLAAALSVRPNAHPRATLLPSVAGVNELVIEADGDRINKYPIVCVQDGCGGLILQAKTARLRQAPSVQLEPPMHPPPAKLPPLPPLGESASWWLVSPSPMIFDNIAFSRPLPTPQPNALEPRIKLLACAICDLGPIGWSLEGGSEFWVYCGRVGYQM</sequence>
<dbReference type="InterPro" id="IPR011323">
    <property type="entry name" value="Mss4/transl-control_tumour"/>
</dbReference>
<proteinExistence type="predicted"/>
<evidence type="ECO:0000256" key="5">
    <source>
        <dbReference type="ARBA" id="ARBA00023315"/>
    </source>
</evidence>
<dbReference type="PROSITE" id="PS51186">
    <property type="entry name" value="GNAT"/>
    <property type="match status" value="1"/>
</dbReference>
<evidence type="ECO:0000256" key="4">
    <source>
        <dbReference type="ARBA" id="ARBA00022927"/>
    </source>
</evidence>
<evidence type="ECO:0000256" key="3">
    <source>
        <dbReference type="ARBA" id="ARBA00022679"/>
    </source>
</evidence>
<evidence type="ECO:0000313" key="7">
    <source>
        <dbReference type="EMBL" id="KAF9511632.1"/>
    </source>
</evidence>
<dbReference type="OrthoDB" id="30840at2759"/>
<name>A0A9P6ATF5_9AGAM</name>
<dbReference type="InterPro" id="IPR000182">
    <property type="entry name" value="GNAT_dom"/>
</dbReference>
<organism evidence="7 8">
    <name type="scientific">Hydnum rufescens UP504</name>
    <dbReference type="NCBI Taxonomy" id="1448309"/>
    <lineage>
        <taxon>Eukaryota</taxon>
        <taxon>Fungi</taxon>
        <taxon>Dikarya</taxon>
        <taxon>Basidiomycota</taxon>
        <taxon>Agaricomycotina</taxon>
        <taxon>Agaricomycetes</taxon>
        <taxon>Cantharellales</taxon>
        <taxon>Hydnaceae</taxon>
        <taxon>Hydnum</taxon>
    </lineage>
</organism>
<dbReference type="Pfam" id="PF13673">
    <property type="entry name" value="Acetyltransf_10"/>
    <property type="match status" value="1"/>
</dbReference>
<keyword evidence="4" id="KW-0653">Protein transport</keyword>
<dbReference type="GO" id="GO:0008080">
    <property type="term" value="F:N-acetyltransferase activity"/>
    <property type="evidence" value="ECO:0007669"/>
    <property type="project" value="UniProtKB-ARBA"/>
</dbReference>
<reference evidence="7" key="1">
    <citation type="journal article" date="2020" name="Nat. Commun.">
        <title>Large-scale genome sequencing of mycorrhizal fungi provides insights into the early evolution of symbiotic traits.</title>
        <authorList>
            <person name="Miyauchi S."/>
            <person name="Kiss E."/>
            <person name="Kuo A."/>
            <person name="Drula E."/>
            <person name="Kohler A."/>
            <person name="Sanchez-Garcia M."/>
            <person name="Morin E."/>
            <person name="Andreopoulos B."/>
            <person name="Barry K.W."/>
            <person name="Bonito G."/>
            <person name="Buee M."/>
            <person name="Carver A."/>
            <person name="Chen C."/>
            <person name="Cichocki N."/>
            <person name="Clum A."/>
            <person name="Culley D."/>
            <person name="Crous P.W."/>
            <person name="Fauchery L."/>
            <person name="Girlanda M."/>
            <person name="Hayes R.D."/>
            <person name="Keri Z."/>
            <person name="LaButti K."/>
            <person name="Lipzen A."/>
            <person name="Lombard V."/>
            <person name="Magnuson J."/>
            <person name="Maillard F."/>
            <person name="Murat C."/>
            <person name="Nolan M."/>
            <person name="Ohm R.A."/>
            <person name="Pangilinan J."/>
            <person name="Pereira M.F."/>
            <person name="Perotto S."/>
            <person name="Peter M."/>
            <person name="Pfister S."/>
            <person name="Riley R."/>
            <person name="Sitrit Y."/>
            <person name="Stielow J.B."/>
            <person name="Szollosi G."/>
            <person name="Zifcakova L."/>
            <person name="Stursova M."/>
            <person name="Spatafora J.W."/>
            <person name="Tedersoo L."/>
            <person name="Vaario L.M."/>
            <person name="Yamada A."/>
            <person name="Yan M."/>
            <person name="Wang P."/>
            <person name="Xu J."/>
            <person name="Bruns T."/>
            <person name="Baldrian P."/>
            <person name="Vilgalys R."/>
            <person name="Dunand C."/>
            <person name="Henrissat B."/>
            <person name="Grigoriev I.V."/>
            <person name="Hibbett D."/>
            <person name="Nagy L.G."/>
            <person name="Martin F.M."/>
        </authorList>
    </citation>
    <scope>NUCLEOTIDE SEQUENCE</scope>
    <source>
        <strain evidence="7">UP504</strain>
    </source>
</reference>
<dbReference type="GO" id="GO:0007264">
    <property type="term" value="P:small GTPase-mediated signal transduction"/>
    <property type="evidence" value="ECO:0007669"/>
    <property type="project" value="InterPro"/>
</dbReference>
<dbReference type="InterPro" id="IPR016181">
    <property type="entry name" value="Acyl_CoA_acyltransferase"/>
</dbReference>
<dbReference type="SUPFAM" id="SSF51316">
    <property type="entry name" value="Mss4-like"/>
    <property type="match status" value="1"/>
</dbReference>
<evidence type="ECO:0000313" key="8">
    <source>
        <dbReference type="Proteomes" id="UP000886523"/>
    </source>
</evidence>
<evidence type="ECO:0000256" key="2">
    <source>
        <dbReference type="ARBA" id="ARBA00022658"/>
    </source>
</evidence>
<dbReference type="GO" id="GO:0005085">
    <property type="term" value="F:guanyl-nucleotide exchange factor activity"/>
    <property type="evidence" value="ECO:0007669"/>
    <property type="project" value="UniProtKB-KW"/>
</dbReference>
<accession>A0A9P6ATF5</accession>
<dbReference type="InterPro" id="IPR011057">
    <property type="entry name" value="Mss4-like_sf"/>
</dbReference>